<dbReference type="Proteomes" id="UP001500909">
    <property type="component" value="Unassembled WGS sequence"/>
</dbReference>
<organism evidence="1 2">
    <name type="scientific">Streptomyces olivaceiscleroticus</name>
    <dbReference type="NCBI Taxonomy" id="68245"/>
    <lineage>
        <taxon>Bacteria</taxon>
        <taxon>Bacillati</taxon>
        <taxon>Actinomycetota</taxon>
        <taxon>Actinomycetes</taxon>
        <taxon>Kitasatosporales</taxon>
        <taxon>Streptomycetaceae</taxon>
        <taxon>Streptomyces</taxon>
    </lineage>
</organism>
<keyword evidence="2" id="KW-1185">Reference proteome</keyword>
<name>A0ABP3K4B4_9ACTN</name>
<evidence type="ECO:0000313" key="2">
    <source>
        <dbReference type="Proteomes" id="UP001500909"/>
    </source>
</evidence>
<comment type="caution">
    <text evidence="1">The sequence shown here is derived from an EMBL/GenBank/DDBJ whole genome shotgun (WGS) entry which is preliminary data.</text>
</comment>
<protein>
    <submittedName>
        <fullName evidence="1">Uncharacterized protein</fullName>
    </submittedName>
</protein>
<accession>A0ABP3K4B4</accession>
<proteinExistence type="predicted"/>
<evidence type="ECO:0000313" key="1">
    <source>
        <dbReference type="EMBL" id="GAA0469935.1"/>
    </source>
</evidence>
<reference evidence="2" key="1">
    <citation type="journal article" date="2019" name="Int. J. Syst. Evol. Microbiol.">
        <title>The Global Catalogue of Microorganisms (GCM) 10K type strain sequencing project: providing services to taxonomists for standard genome sequencing and annotation.</title>
        <authorList>
            <consortium name="The Broad Institute Genomics Platform"/>
            <consortium name="The Broad Institute Genome Sequencing Center for Infectious Disease"/>
            <person name="Wu L."/>
            <person name="Ma J."/>
        </authorList>
    </citation>
    <scope>NUCLEOTIDE SEQUENCE [LARGE SCALE GENOMIC DNA]</scope>
    <source>
        <strain evidence="2">JCM 4805</strain>
    </source>
</reference>
<sequence>MRLRGDCQESGAGAVGRLPRRVGQAFRRGVRACVSGELAGCAQSVVHSFRGSGKVIHRLCVVAVEVRKGESVSLMPGDEILAETRCGYSFVWDFLALKDCSRELC</sequence>
<dbReference type="EMBL" id="BAAABY010000026">
    <property type="protein sequence ID" value="GAA0469935.1"/>
    <property type="molecule type" value="Genomic_DNA"/>
</dbReference>
<gene>
    <name evidence="1" type="ORF">GCM10010361_37710</name>
</gene>